<dbReference type="InterPro" id="IPR011701">
    <property type="entry name" value="MFS"/>
</dbReference>
<dbReference type="OrthoDB" id="7375466at2"/>
<feature type="transmembrane region" description="Helical" evidence="5">
    <location>
        <begin position="252"/>
        <end position="274"/>
    </location>
</feature>
<keyword evidence="8" id="KW-1185">Reference proteome</keyword>
<feature type="transmembrane region" description="Helical" evidence="5">
    <location>
        <begin position="147"/>
        <end position="165"/>
    </location>
</feature>
<dbReference type="EMBL" id="PKIZ01000004">
    <property type="protein sequence ID" value="PKZ42360.1"/>
    <property type="molecule type" value="Genomic_DNA"/>
</dbReference>
<dbReference type="PROSITE" id="PS50850">
    <property type="entry name" value="MFS"/>
    <property type="match status" value="1"/>
</dbReference>
<dbReference type="CDD" id="cd17321">
    <property type="entry name" value="MFS_MMR_MDR_like"/>
    <property type="match status" value="1"/>
</dbReference>
<dbReference type="PRINTS" id="PR01036">
    <property type="entry name" value="TCRTETB"/>
</dbReference>
<evidence type="ECO:0000259" key="6">
    <source>
        <dbReference type="PROSITE" id="PS50850"/>
    </source>
</evidence>
<dbReference type="PANTHER" id="PTHR42718">
    <property type="entry name" value="MAJOR FACILITATOR SUPERFAMILY MULTIDRUG TRANSPORTER MFSC"/>
    <property type="match status" value="1"/>
</dbReference>
<dbReference type="Proteomes" id="UP000234206">
    <property type="component" value="Unassembled WGS sequence"/>
</dbReference>
<evidence type="ECO:0000256" key="4">
    <source>
        <dbReference type="ARBA" id="ARBA00023136"/>
    </source>
</evidence>
<feature type="transmembrane region" description="Helical" evidence="5">
    <location>
        <begin position="390"/>
        <end position="409"/>
    </location>
</feature>
<dbReference type="GO" id="GO:0022857">
    <property type="term" value="F:transmembrane transporter activity"/>
    <property type="evidence" value="ECO:0007669"/>
    <property type="project" value="InterPro"/>
</dbReference>
<accession>A0A2I1PCM9</accession>
<feature type="transmembrane region" description="Helical" evidence="5">
    <location>
        <begin position="208"/>
        <end position="226"/>
    </location>
</feature>
<dbReference type="InterPro" id="IPR036259">
    <property type="entry name" value="MFS_trans_sf"/>
</dbReference>
<feature type="transmembrane region" description="Helical" evidence="5">
    <location>
        <begin position="314"/>
        <end position="335"/>
    </location>
</feature>
<reference evidence="7 8" key="1">
    <citation type="submission" date="2017-12" db="EMBL/GenBank/DDBJ databases">
        <title>Phylogenetic diversity of female urinary microbiome.</title>
        <authorList>
            <person name="Thomas-White K."/>
            <person name="Wolfe A.J."/>
        </authorList>
    </citation>
    <scope>NUCLEOTIDE SEQUENCE [LARGE SCALE GENOMIC DNA]</scope>
    <source>
        <strain evidence="7 8">UMB1298</strain>
    </source>
</reference>
<dbReference type="Pfam" id="PF07690">
    <property type="entry name" value="MFS_1"/>
    <property type="match status" value="1"/>
</dbReference>
<keyword evidence="2 5" id="KW-0812">Transmembrane</keyword>
<dbReference type="GO" id="GO:0005886">
    <property type="term" value="C:plasma membrane"/>
    <property type="evidence" value="ECO:0007669"/>
    <property type="project" value="UniProtKB-SubCell"/>
</dbReference>
<comment type="caution">
    <text evidence="7">The sequence shown here is derived from an EMBL/GenBank/DDBJ whole genome shotgun (WGS) entry which is preliminary data.</text>
</comment>
<feature type="transmembrane region" description="Helical" evidence="5">
    <location>
        <begin position="115"/>
        <end position="141"/>
    </location>
</feature>
<dbReference type="AlphaFoldDB" id="A0A2I1PCM9"/>
<gene>
    <name evidence="7" type="ORF">CYJ76_02995</name>
</gene>
<evidence type="ECO:0000313" key="8">
    <source>
        <dbReference type="Proteomes" id="UP000234206"/>
    </source>
</evidence>
<sequence>MALVAVSVVNVALAPIGDSLGASSSQLQWVVSGYALAFGLLLVPAGRLGDQIGRRRLLGWGVALFTAGSLVAALAPSPGVLNAARVVQGLGSGLVNPQTIGLIQQHFRGEQRARAFAAMATTVALATAVGPVLGGFLIQALGPEAGWRWMFALNLPLGLAVLVLAPRWAPDDRASVGTRPDLDPVGTLLLGATVLCLMVPFVERGGPAAWAPLPVGMLLAALFVVWERRYRDRGGSPVVDPRMFSVEPFRNGIAVVSVHFVGATSIFLVIPLWMQMHLGHSAFAAALVLLPSSVGAGLSAQFAGRHVLRWGRRLVIGGFLVVICALLLLVALTPLVESGRVPWWACAAAAALVGAGQGCVVSPNTTLTLQAVDPRQGGVAGGLMSLGQRIGTAVGTALVPGVLFAVLDAGQSWSVAFRTALLTIVALATVALAVSVVDLRRERRTPR</sequence>
<feature type="transmembrane region" description="Helical" evidence="5">
    <location>
        <begin position="57"/>
        <end position="77"/>
    </location>
</feature>
<evidence type="ECO:0000256" key="5">
    <source>
        <dbReference type="SAM" id="Phobius"/>
    </source>
</evidence>
<protein>
    <submittedName>
        <fullName evidence="7">MFS transporter</fullName>
    </submittedName>
</protein>
<dbReference type="Gene3D" id="1.20.1720.10">
    <property type="entry name" value="Multidrug resistance protein D"/>
    <property type="match status" value="1"/>
</dbReference>
<dbReference type="PANTHER" id="PTHR42718:SF39">
    <property type="entry name" value="ACTINORHODIN TRANSPORTER-RELATED"/>
    <property type="match status" value="1"/>
</dbReference>
<proteinExistence type="predicted"/>
<keyword evidence="4 5" id="KW-0472">Membrane</keyword>
<evidence type="ECO:0000256" key="2">
    <source>
        <dbReference type="ARBA" id="ARBA00022692"/>
    </source>
</evidence>
<dbReference type="SUPFAM" id="SSF103473">
    <property type="entry name" value="MFS general substrate transporter"/>
    <property type="match status" value="1"/>
</dbReference>
<evidence type="ECO:0000256" key="1">
    <source>
        <dbReference type="ARBA" id="ARBA00004651"/>
    </source>
</evidence>
<evidence type="ECO:0000256" key="3">
    <source>
        <dbReference type="ARBA" id="ARBA00022989"/>
    </source>
</evidence>
<evidence type="ECO:0000313" key="7">
    <source>
        <dbReference type="EMBL" id="PKZ42360.1"/>
    </source>
</evidence>
<comment type="subcellular location">
    <subcellularLocation>
        <location evidence="1">Cell membrane</location>
        <topology evidence="1">Multi-pass membrane protein</topology>
    </subcellularLocation>
</comment>
<feature type="transmembrane region" description="Helical" evidence="5">
    <location>
        <begin position="280"/>
        <end position="302"/>
    </location>
</feature>
<name>A0A2I1PCM9_9MICO</name>
<keyword evidence="3 5" id="KW-1133">Transmembrane helix</keyword>
<dbReference type="Gene3D" id="1.20.1250.20">
    <property type="entry name" value="MFS general substrate transporter like domains"/>
    <property type="match status" value="1"/>
</dbReference>
<organism evidence="7 8">
    <name type="scientific">Kytococcus schroeteri</name>
    <dbReference type="NCBI Taxonomy" id="138300"/>
    <lineage>
        <taxon>Bacteria</taxon>
        <taxon>Bacillati</taxon>
        <taxon>Actinomycetota</taxon>
        <taxon>Actinomycetes</taxon>
        <taxon>Micrococcales</taxon>
        <taxon>Kytococcaceae</taxon>
        <taxon>Kytococcus</taxon>
    </lineage>
</organism>
<dbReference type="InterPro" id="IPR020846">
    <property type="entry name" value="MFS_dom"/>
</dbReference>
<feature type="transmembrane region" description="Helical" evidence="5">
    <location>
        <begin position="341"/>
        <end position="361"/>
    </location>
</feature>
<feature type="transmembrane region" description="Helical" evidence="5">
    <location>
        <begin position="29"/>
        <end position="45"/>
    </location>
</feature>
<feature type="transmembrane region" description="Helical" evidence="5">
    <location>
        <begin position="415"/>
        <end position="437"/>
    </location>
</feature>
<feature type="domain" description="Major facilitator superfamily (MFS) profile" evidence="6">
    <location>
        <begin position="1"/>
        <end position="443"/>
    </location>
</feature>